<comment type="cofactor">
    <cofactor evidence="7 9">
        <name>Mg(2+)</name>
        <dbReference type="ChEBI" id="CHEBI:18420"/>
    </cofactor>
    <cofactor evidence="7 9">
        <name>Mn(2+)</name>
        <dbReference type="ChEBI" id="CHEBI:29035"/>
    </cofactor>
    <text evidence="7 9">Probably binds two magnesium or manganese ions per subunit.</text>
</comment>
<feature type="site" description="Interaction with DNA substrate" evidence="8">
    <location>
        <position position="355"/>
    </location>
</feature>
<keyword evidence="5 7" id="KW-0460">Magnesium</keyword>
<dbReference type="EMBL" id="CAJNOT010002044">
    <property type="protein sequence ID" value="CAF1278282.1"/>
    <property type="molecule type" value="Genomic_DNA"/>
</dbReference>
<feature type="binding site" evidence="7">
    <location>
        <position position="354"/>
    </location>
    <ligand>
        <name>Mg(2+)</name>
        <dbReference type="ChEBI" id="CHEBI:18420"/>
        <label>1</label>
    </ligand>
</feature>
<comment type="caution">
    <text evidence="12">The sequence shown here is derived from an EMBL/GenBank/DDBJ whole genome shotgun (WGS) entry which is preliminary data.</text>
</comment>
<evidence type="ECO:0000256" key="8">
    <source>
        <dbReference type="PIRSR" id="PIRSR604808-3"/>
    </source>
</evidence>
<comment type="similarity">
    <text evidence="2 9">Belongs to the DNA repair enzymes AP/ExoA family.</text>
</comment>
<dbReference type="PANTHER" id="PTHR22748">
    <property type="entry name" value="AP ENDONUCLEASE"/>
    <property type="match status" value="1"/>
</dbReference>
<gene>
    <name evidence="13" type="ORF">JBS370_LOCUS7017</name>
    <name evidence="12" type="ORF">ZHD862_LOCUS26790</name>
</gene>
<dbReference type="EMBL" id="CAJOBD010000406">
    <property type="protein sequence ID" value="CAF3662741.1"/>
    <property type="molecule type" value="Genomic_DNA"/>
</dbReference>
<keyword evidence="9" id="KW-0227">DNA damage</keyword>
<dbReference type="NCBIfam" id="TIGR00633">
    <property type="entry name" value="xth"/>
    <property type="match status" value="1"/>
</dbReference>
<organism evidence="12 14">
    <name type="scientific">Rotaria sordida</name>
    <dbReference type="NCBI Taxonomy" id="392033"/>
    <lineage>
        <taxon>Eukaryota</taxon>
        <taxon>Metazoa</taxon>
        <taxon>Spiralia</taxon>
        <taxon>Gnathifera</taxon>
        <taxon>Rotifera</taxon>
        <taxon>Eurotatoria</taxon>
        <taxon>Bdelloidea</taxon>
        <taxon>Philodinida</taxon>
        <taxon>Philodinidae</taxon>
        <taxon>Rotaria</taxon>
    </lineage>
</organism>
<evidence type="ECO:0000256" key="2">
    <source>
        <dbReference type="ARBA" id="ARBA00007092"/>
    </source>
</evidence>
<dbReference type="AlphaFoldDB" id="A0A815C2T9"/>
<keyword evidence="3 7" id="KW-0479">Metal-binding</keyword>
<dbReference type="Gene3D" id="3.60.10.10">
    <property type="entry name" value="Endonuclease/exonuclease/phosphatase"/>
    <property type="match status" value="1"/>
</dbReference>
<feature type="binding site" evidence="7">
    <location>
        <position position="259"/>
    </location>
    <ligand>
        <name>Mg(2+)</name>
        <dbReference type="ChEBI" id="CHEBI:18420"/>
        <label>1</label>
    </ligand>
</feature>
<evidence type="ECO:0000259" key="11">
    <source>
        <dbReference type="Pfam" id="PF03372"/>
    </source>
</evidence>
<evidence type="ECO:0000256" key="3">
    <source>
        <dbReference type="ARBA" id="ARBA00022723"/>
    </source>
</evidence>
<evidence type="ECO:0000256" key="6">
    <source>
        <dbReference type="PIRSR" id="PIRSR604808-1"/>
    </source>
</evidence>
<dbReference type="GO" id="GO:0008311">
    <property type="term" value="F:double-stranded DNA 3'-5' DNA exonuclease activity"/>
    <property type="evidence" value="ECO:0007669"/>
    <property type="project" value="UniProtKB-EC"/>
</dbReference>
<keyword evidence="9" id="KW-0234">DNA repair</keyword>
<feature type="domain" description="Endonuclease/exonuclease/phosphatase" evidence="11">
    <location>
        <begin position="115"/>
        <end position="355"/>
    </location>
</feature>
<dbReference type="GO" id="GO:0006284">
    <property type="term" value="P:base-excision repair"/>
    <property type="evidence" value="ECO:0007669"/>
    <property type="project" value="TreeGrafter"/>
</dbReference>
<dbReference type="InterPro" id="IPR004808">
    <property type="entry name" value="AP_endonuc_1"/>
</dbReference>
<dbReference type="GO" id="GO:0003906">
    <property type="term" value="F:DNA-(apurinic or apyrimidinic site) endonuclease activity"/>
    <property type="evidence" value="ECO:0007669"/>
    <property type="project" value="TreeGrafter"/>
</dbReference>
<dbReference type="GO" id="GO:0046872">
    <property type="term" value="F:metal ion binding"/>
    <property type="evidence" value="ECO:0007669"/>
    <property type="project" value="UniProtKB-KW"/>
</dbReference>
<feature type="region of interest" description="Disordered" evidence="10">
    <location>
        <begin position="1"/>
        <end position="82"/>
    </location>
</feature>
<name>A0A815C2T9_9BILA</name>
<dbReference type="GO" id="GO:0005634">
    <property type="term" value="C:nucleus"/>
    <property type="evidence" value="ECO:0007669"/>
    <property type="project" value="TreeGrafter"/>
</dbReference>
<protein>
    <recommendedName>
        <fullName evidence="9">DNA-(apurinic or apyrimidinic site) endonuclease</fullName>
        <ecNumber evidence="9">3.1.-.-</ecNumber>
    </recommendedName>
</protein>
<dbReference type="NCBIfam" id="TIGR00195">
    <property type="entry name" value="exoDNase_III"/>
    <property type="match status" value="1"/>
</dbReference>
<evidence type="ECO:0000256" key="4">
    <source>
        <dbReference type="ARBA" id="ARBA00022801"/>
    </source>
</evidence>
<evidence type="ECO:0000256" key="1">
    <source>
        <dbReference type="ARBA" id="ARBA00000493"/>
    </source>
</evidence>
<dbReference type="EC" id="3.1.-.-" evidence="9"/>
<keyword evidence="4" id="KW-0378">Hydrolase</keyword>
<evidence type="ECO:0000256" key="7">
    <source>
        <dbReference type="PIRSR" id="PIRSR604808-2"/>
    </source>
</evidence>
<evidence type="ECO:0000256" key="10">
    <source>
        <dbReference type="SAM" id="MobiDB-lite"/>
    </source>
</evidence>
<dbReference type="CDD" id="cd09087">
    <property type="entry name" value="Ape1-like_AP-endo"/>
    <property type="match status" value="1"/>
</dbReference>
<feature type="binding site" evidence="7">
    <location>
        <position position="118"/>
    </location>
    <ligand>
        <name>Mg(2+)</name>
        <dbReference type="ChEBI" id="CHEBI:18420"/>
        <label>1</label>
    </ligand>
</feature>
<dbReference type="InterPro" id="IPR005135">
    <property type="entry name" value="Endo/exonuclease/phosphatase"/>
</dbReference>
<dbReference type="SUPFAM" id="SSF56219">
    <property type="entry name" value="DNase I-like"/>
    <property type="match status" value="1"/>
</dbReference>
<dbReference type="PANTHER" id="PTHR22748:SF6">
    <property type="entry name" value="DNA-(APURINIC OR APYRIMIDINIC SITE) ENDONUCLEASE"/>
    <property type="match status" value="1"/>
</dbReference>
<feature type="active site" description="Proton acceptor" evidence="6">
    <location>
        <position position="355"/>
    </location>
</feature>
<dbReference type="GO" id="GO:0008081">
    <property type="term" value="F:phosphoric diester hydrolase activity"/>
    <property type="evidence" value="ECO:0007669"/>
    <property type="project" value="TreeGrafter"/>
</dbReference>
<accession>A0A815C2T9</accession>
<dbReference type="Proteomes" id="UP000663836">
    <property type="component" value="Unassembled WGS sequence"/>
</dbReference>
<evidence type="ECO:0000256" key="9">
    <source>
        <dbReference type="RuleBase" id="RU362131"/>
    </source>
</evidence>
<feature type="site" description="Important for catalytic activity" evidence="8">
    <location>
        <position position="329"/>
    </location>
</feature>
<proteinExistence type="inferred from homology"/>
<evidence type="ECO:0000313" key="14">
    <source>
        <dbReference type="Proteomes" id="UP000663864"/>
    </source>
</evidence>
<evidence type="ECO:0000256" key="5">
    <source>
        <dbReference type="ARBA" id="ARBA00022842"/>
    </source>
</evidence>
<feature type="compositionally biased region" description="Basic and acidic residues" evidence="10">
    <location>
        <begin position="37"/>
        <end position="52"/>
    </location>
</feature>
<feature type="active site" description="Proton donor/acceptor" evidence="6">
    <location>
        <position position="257"/>
    </location>
</feature>
<dbReference type="Pfam" id="PF03372">
    <property type="entry name" value="Exo_endo_phos"/>
    <property type="match status" value="1"/>
</dbReference>
<feature type="binding site" evidence="7">
    <location>
        <position position="257"/>
    </location>
    <ligand>
        <name>Mg(2+)</name>
        <dbReference type="ChEBI" id="CHEBI:18420"/>
        <label>1</label>
    </ligand>
</feature>
<reference evidence="12" key="1">
    <citation type="submission" date="2021-02" db="EMBL/GenBank/DDBJ databases">
        <authorList>
            <person name="Nowell W R."/>
        </authorList>
    </citation>
    <scope>NUCLEOTIDE SEQUENCE</scope>
</reference>
<feature type="binding site" evidence="7">
    <location>
        <position position="146"/>
    </location>
    <ligand>
        <name>Mg(2+)</name>
        <dbReference type="ChEBI" id="CHEBI:18420"/>
        <label>1</label>
    </ligand>
</feature>
<dbReference type="PROSITE" id="PS51435">
    <property type="entry name" value="AP_NUCLEASE_F1_4"/>
    <property type="match status" value="1"/>
</dbReference>
<feature type="active site" evidence="6">
    <location>
        <position position="218"/>
    </location>
</feature>
<comment type="catalytic activity">
    <reaction evidence="1">
        <text>Exonucleolytic cleavage in the 3'- to 5'-direction to yield nucleoside 5'-phosphates.</text>
        <dbReference type="EC" id="3.1.11.2"/>
    </reaction>
</comment>
<dbReference type="InterPro" id="IPR036691">
    <property type="entry name" value="Endo/exonu/phosph_ase_sf"/>
</dbReference>
<dbReference type="Proteomes" id="UP000663864">
    <property type="component" value="Unassembled WGS sequence"/>
</dbReference>
<feature type="site" description="Transition state stabilizer" evidence="8">
    <location>
        <position position="259"/>
    </location>
</feature>
<keyword evidence="7" id="KW-0464">Manganese</keyword>
<sequence length="364" mass="41930">MPKITKLKATQNVAPKRNLTKNDRNEDNNKSKPIITIEDKTDEKSINKLEIKKGKKRNASTSPVKKIKKTSSIEENDNTENIEESTNEIKQIAQMILKTSDRLSCKGEKSNLKLVSWNINGIRAWLTNHGLKYIEQEQPDIICFQELKCDKDKIPSEATPIGYKAFWLSGDQAGYSGVGLLTKIDPIDVKFGIGIVEHDTEGRIITAEYDKFYLVVSYIPNSGRKLVRLAYRQKFNQVFHTYLKELDKKKPVIWCGDLNVSHQSIDLANPKTNTKNAGFTKEERDDFSKILADGFIDSFRYLYPDKRDVYTYWAYFRNARQRNIGWRLDYFILSPNLQEYLCDVIIQNNVYGSDHCPIVLLLAV</sequence>
<feature type="compositionally biased region" description="Basic and acidic residues" evidence="10">
    <location>
        <begin position="20"/>
        <end position="30"/>
    </location>
</feature>
<feature type="binding site" evidence="7">
    <location>
        <position position="355"/>
    </location>
    <ligand>
        <name>Mg(2+)</name>
        <dbReference type="ChEBI" id="CHEBI:18420"/>
        <label>1</label>
    </ligand>
</feature>
<evidence type="ECO:0000313" key="13">
    <source>
        <dbReference type="EMBL" id="CAF3662741.1"/>
    </source>
</evidence>
<evidence type="ECO:0000313" key="12">
    <source>
        <dbReference type="EMBL" id="CAF1278282.1"/>
    </source>
</evidence>